<organism evidence="9 10">
    <name type="scientific">Takifugu rubripes</name>
    <name type="common">Japanese pufferfish</name>
    <name type="synonym">Fugu rubripes</name>
    <dbReference type="NCBI Taxonomy" id="31033"/>
    <lineage>
        <taxon>Eukaryota</taxon>
        <taxon>Metazoa</taxon>
        <taxon>Chordata</taxon>
        <taxon>Craniata</taxon>
        <taxon>Vertebrata</taxon>
        <taxon>Euteleostomi</taxon>
        <taxon>Actinopterygii</taxon>
        <taxon>Neopterygii</taxon>
        <taxon>Teleostei</taxon>
        <taxon>Neoteleostei</taxon>
        <taxon>Acanthomorphata</taxon>
        <taxon>Eupercaria</taxon>
        <taxon>Tetraodontiformes</taxon>
        <taxon>Tetradontoidea</taxon>
        <taxon>Tetraodontidae</taxon>
        <taxon>Takifugu</taxon>
    </lineage>
</organism>
<name>H2U2S5_TAKRU</name>
<feature type="compositionally biased region" description="Polar residues" evidence="6">
    <location>
        <begin position="1066"/>
        <end position="1084"/>
    </location>
</feature>
<accession>H2U2S5</accession>
<dbReference type="InterPro" id="IPR009091">
    <property type="entry name" value="RCC1/BLIP-II"/>
</dbReference>
<evidence type="ECO:0000256" key="2">
    <source>
        <dbReference type="ARBA" id="ARBA00022737"/>
    </source>
</evidence>
<keyword evidence="2" id="KW-0677">Repeat</keyword>
<dbReference type="Ensembl" id="ENSTRUT00000031358.3">
    <property type="protein sequence ID" value="ENSTRUP00000031236.3"/>
    <property type="gene ID" value="ENSTRUG00000012338.3"/>
</dbReference>
<dbReference type="PROSITE" id="PS00626">
    <property type="entry name" value="RCC1_2"/>
    <property type="match status" value="2"/>
</dbReference>
<dbReference type="SMART" id="SM00119">
    <property type="entry name" value="HECTc"/>
    <property type="match status" value="1"/>
</dbReference>
<dbReference type="AlphaFoldDB" id="H2U2S5"/>
<keyword evidence="7" id="KW-1133">Transmembrane helix</keyword>
<feature type="repeat" description="RCC1" evidence="5">
    <location>
        <begin position="1"/>
        <end position="51"/>
    </location>
</feature>
<dbReference type="InterPro" id="IPR035983">
    <property type="entry name" value="Hect_E3_ubiquitin_ligase"/>
</dbReference>
<keyword evidence="10" id="KW-1185">Reference proteome</keyword>
<evidence type="ECO:0000256" key="3">
    <source>
        <dbReference type="ARBA" id="ARBA00022786"/>
    </source>
</evidence>
<feature type="repeat" description="RCC1" evidence="5">
    <location>
        <begin position="144"/>
        <end position="196"/>
    </location>
</feature>
<dbReference type="FunCoup" id="H2U2S5">
    <property type="interactions" value="943"/>
</dbReference>
<dbReference type="PANTHER" id="PTHR45622:SF18">
    <property type="entry name" value="E3 UBIQUITIN-PROTEIN LIGASE HERC3-RELATED"/>
    <property type="match status" value="1"/>
</dbReference>
<evidence type="ECO:0000256" key="5">
    <source>
        <dbReference type="PROSITE-ProRule" id="PRU00235"/>
    </source>
</evidence>
<dbReference type="Proteomes" id="UP000005226">
    <property type="component" value="Chromosome 17"/>
</dbReference>
<dbReference type="GO" id="GO:0004842">
    <property type="term" value="F:ubiquitin-protein transferase activity"/>
    <property type="evidence" value="ECO:0007669"/>
    <property type="project" value="InterPro"/>
</dbReference>
<evidence type="ECO:0000256" key="4">
    <source>
        <dbReference type="PROSITE-ProRule" id="PRU00104"/>
    </source>
</evidence>
<evidence type="ECO:0000256" key="7">
    <source>
        <dbReference type="SAM" id="Phobius"/>
    </source>
</evidence>
<sequence length="1084" mass="119949">MLCWGKAKDGQLGIGVERNPMFEPRNCNVFTGRGLKEIVCGGQHSVFLLHDGSVYTCGSNSCGQLGHNKPGITPGMLVICLTPTASLYFLLKDLFLTISLLLMNSAVFFFIFLLLPEFVGALDTQKITLVSCGQAHSLAVNEQGQVFAWGAGEEGQLGLGTTETAVRIPRLIKRLCDHRIAQVMCGNQHCIALSKDGQLFTWGQNTSGQLGLGKGEPSKLFPQPLKSLAGIPLAKITAGGDHSFALSLSGAVFGWGKNKAGQLGLNDIQDRAVPCHIKFLRSQKVVHISCGEEHTAALTKDGGLFTFGDGSWGQLGHGSTANELLPRRVLELMGTEVSQITCGRHHTLAFAPSSGGVYAFGCNSHGQLGTGVLSADKSPYPLKTSFLSGSIHGTDSKKYSVTKITCGGDHSFLLYSNDQNSEYPEDFRVINISNAISPINYERLNSWRLKMMCNKDSGVTNDINIQLSSTACWNASFLDQSDDAHFSTNPKIPGIDLNSVRMFFATLSTPAFSALLEQATTSFESVLIPQLPRSPPDVEAMRIYLILSEYPALQDSKNYIRLTIPLAMAILRLDTNPSKVLDNWWCFMDDSVFTRMVDMYKSIVVFLLRGGKTLLVPVSYENHFVATLRLLEKLHKVNLKAQHVEYNHFYIPDITSMVDIQEDYLKWFLSKAQIKVESPSPSQTDFPSVNLCAYPFLLNAQAKTTMLQTDAELQMQMAVSGANLHNVFMLLTLEPQLARNPYLVLHVRRNHLVSDTLRELTSYSDVDLKKPLKVIFDGEEAVDAGGVTKEFFLLLLKELMDPVYGMFTFHTESNLLWFSDKCFVEQKWFHLIGIICGLAIYNSTVVDLHFPLALYKKLLDVSPTLEDLKELSPTEARSLQQLMDYDREDVEEAFLLTFAITRENYGITEVKELVPGGESIGVDKNNRKEFVEAYLRYIFRDSASEQYTAFSTGFLKVCGGEILSLFQPCELMAMVVGNSNYNWEVMEKCSSPAATGFRSTAWRACASSSSPPRRRSTTCRWPTPATTCWTCPATRPKRSSAVASPRPWSSTKASAWSEGKSRAGHFNSNTAPQKTQSFMTPGCF</sequence>
<comment type="caution">
    <text evidence="4">Lacks conserved residue(s) required for the propagation of feature annotation.</text>
</comment>
<dbReference type="PROSITE" id="PS50237">
    <property type="entry name" value="HECT"/>
    <property type="match status" value="1"/>
</dbReference>
<evidence type="ECO:0000313" key="10">
    <source>
        <dbReference type="Proteomes" id="UP000005226"/>
    </source>
</evidence>
<dbReference type="Gene3D" id="3.30.2160.10">
    <property type="entry name" value="Hect, E3 ligase catalytic domain"/>
    <property type="match status" value="1"/>
</dbReference>
<evidence type="ECO:0000259" key="8">
    <source>
        <dbReference type="PROSITE" id="PS50237"/>
    </source>
</evidence>
<feature type="repeat" description="RCC1" evidence="5">
    <location>
        <begin position="302"/>
        <end position="353"/>
    </location>
</feature>
<keyword evidence="7" id="KW-0472">Membrane</keyword>
<reference evidence="9" key="3">
    <citation type="submission" date="2025-09" db="UniProtKB">
        <authorList>
            <consortium name="Ensembl"/>
        </authorList>
    </citation>
    <scope>IDENTIFICATION</scope>
</reference>
<dbReference type="Gene3D" id="3.90.1750.10">
    <property type="entry name" value="Hect, E3 ligase catalytic domains"/>
    <property type="match status" value="1"/>
</dbReference>
<keyword evidence="7" id="KW-0812">Transmembrane</keyword>
<dbReference type="HOGENOM" id="CLU_002173_5_3_1"/>
<keyword evidence="3 4" id="KW-0833">Ubl conjugation pathway</keyword>
<keyword evidence="1" id="KW-0808">Transferase</keyword>
<dbReference type="InterPro" id="IPR051709">
    <property type="entry name" value="Ub-ligase/GTPase-reg"/>
</dbReference>
<evidence type="ECO:0000313" key="9">
    <source>
        <dbReference type="Ensembl" id="ENSTRUP00000031236.3"/>
    </source>
</evidence>
<dbReference type="FunFam" id="3.30.2160.10:FF:000004">
    <property type="entry name" value="probable E3 ubiquitin-protein ligase HERC4 isoform X1"/>
    <property type="match status" value="1"/>
</dbReference>
<dbReference type="Pfam" id="PF25390">
    <property type="entry name" value="WD40_RLD"/>
    <property type="match status" value="1"/>
</dbReference>
<dbReference type="Pfam" id="PF00632">
    <property type="entry name" value="HECT"/>
    <property type="match status" value="1"/>
</dbReference>
<reference evidence="9 10" key="1">
    <citation type="journal article" date="2011" name="Genome Biol. Evol.">
        <title>Integration of the genetic map and genome assembly of fugu facilitates insights into distinct features of genome evolution in teleosts and mammals.</title>
        <authorList>
            <person name="Kai W."/>
            <person name="Kikuchi K."/>
            <person name="Tohari S."/>
            <person name="Chew A.K."/>
            <person name="Tay A."/>
            <person name="Fujiwara A."/>
            <person name="Hosoya S."/>
            <person name="Suetake H."/>
            <person name="Naruse K."/>
            <person name="Brenner S."/>
            <person name="Suzuki Y."/>
            <person name="Venkatesh B."/>
        </authorList>
    </citation>
    <scope>NUCLEOTIDE SEQUENCE [LARGE SCALE GENOMIC DNA]</scope>
</reference>
<dbReference type="InterPro" id="IPR000408">
    <property type="entry name" value="Reg_chr_condens"/>
</dbReference>
<dbReference type="InterPro" id="IPR000569">
    <property type="entry name" value="HECT_dom"/>
</dbReference>
<dbReference type="InParanoid" id="H2U2S5"/>
<feature type="repeat" description="RCC1" evidence="5">
    <location>
        <begin position="250"/>
        <end position="301"/>
    </location>
</feature>
<dbReference type="SUPFAM" id="SSF50985">
    <property type="entry name" value="RCC1/BLIP-II"/>
    <property type="match status" value="1"/>
</dbReference>
<feature type="domain" description="HECT" evidence="8">
    <location>
        <begin position="764"/>
        <end position="997"/>
    </location>
</feature>
<proteinExistence type="predicted"/>
<dbReference type="GeneTree" id="ENSGT00940000158189"/>
<feature type="repeat" description="RCC1" evidence="5">
    <location>
        <begin position="52"/>
        <end position="143"/>
    </location>
</feature>
<protein>
    <submittedName>
        <fullName evidence="9">HECT and RLD domain containing E3 ubiquitin protein ligase 3</fullName>
    </submittedName>
</protein>
<dbReference type="GO" id="GO:0005737">
    <property type="term" value="C:cytoplasm"/>
    <property type="evidence" value="ECO:0007669"/>
    <property type="project" value="TreeGrafter"/>
</dbReference>
<dbReference type="PANTHER" id="PTHR45622">
    <property type="entry name" value="UBIQUITIN-PROTEIN LIGASE E3A-RELATED"/>
    <property type="match status" value="1"/>
</dbReference>
<feature type="region of interest" description="Disordered" evidence="6">
    <location>
        <begin position="1036"/>
        <end position="1084"/>
    </location>
</feature>
<gene>
    <name evidence="9" type="primary">herc3</name>
</gene>
<dbReference type="PRINTS" id="PR00633">
    <property type="entry name" value="RCCNDNSATION"/>
</dbReference>
<dbReference type="InterPro" id="IPR058923">
    <property type="entry name" value="RCC1-like_dom"/>
</dbReference>
<reference evidence="9" key="2">
    <citation type="submission" date="2025-08" db="UniProtKB">
        <authorList>
            <consortium name="Ensembl"/>
        </authorList>
    </citation>
    <scope>IDENTIFICATION</scope>
</reference>
<evidence type="ECO:0000256" key="1">
    <source>
        <dbReference type="ARBA" id="ARBA00022679"/>
    </source>
</evidence>
<dbReference type="Gene3D" id="2.130.10.30">
    <property type="entry name" value="Regulator of chromosome condensation 1/beta-lactamase-inhibitor protein II"/>
    <property type="match status" value="2"/>
</dbReference>
<feature type="transmembrane region" description="Helical" evidence="7">
    <location>
        <begin position="94"/>
        <end position="115"/>
    </location>
</feature>
<dbReference type="SUPFAM" id="SSF56204">
    <property type="entry name" value="Hect, E3 ligase catalytic domain"/>
    <property type="match status" value="1"/>
</dbReference>
<evidence type="ECO:0000256" key="6">
    <source>
        <dbReference type="SAM" id="MobiDB-lite"/>
    </source>
</evidence>
<feature type="repeat" description="RCC1" evidence="5">
    <location>
        <begin position="355"/>
        <end position="417"/>
    </location>
</feature>
<dbReference type="PROSITE" id="PS50012">
    <property type="entry name" value="RCC1_3"/>
    <property type="match status" value="7"/>
</dbReference>
<feature type="repeat" description="RCC1" evidence="5">
    <location>
        <begin position="197"/>
        <end position="249"/>
    </location>
</feature>